<organism evidence="10">
    <name type="scientific">Myodes glareolus</name>
    <name type="common">Bank vole</name>
    <name type="synonym">Clethrionomys glareolus</name>
    <dbReference type="NCBI Taxonomy" id="447135"/>
    <lineage>
        <taxon>Eukaryota</taxon>
        <taxon>Metazoa</taxon>
        <taxon>Chordata</taxon>
        <taxon>Craniata</taxon>
        <taxon>Vertebrata</taxon>
        <taxon>Euteleostomi</taxon>
        <taxon>Mammalia</taxon>
        <taxon>Eutheria</taxon>
        <taxon>Euarchontoglires</taxon>
        <taxon>Glires</taxon>
        <taxon>Rodentia</taxon>
        <taxon>Myomorpha</taxon>
        <taxon>Muroidea</taxon>
        <taxon>Cricetidae</taxon>
        <taxon>Arvicolinae</taxon>
        <taxon>Myodes</taxon>
    </lineage>
</organism>
<dbReference type="GO" id="GO:0020037">
    <property type="term" value="F:heme binding"/>
    <property type="evidence" value="ECO:0007669"/>
    <property type="project" value="InterPro"/>
</dbReference>
<evidence type="ECO:0000256" key="8">
    <source>
        <dbReference type="RuleBase" id="RU000356"/>
    </source>
</evidence>
<dbReference type="InterPro" id="IPR050056">
    <property type="entry name" value="Hemoglobin_oxygen_transport"/>
</dbReference>
<evidence type="ECO:0000256" key="7">
    <source>
        <dbReference type="ARBA" id="ARBA00023004"/>
    </source>
</evidence>
<keyword evidence="5 8" id="KW-0561">Oxygen transport</keyword>
<keyword evidence="4 8" id="KW-0349">Heme</keyword>
<comment type="similarity">
    <text evidence="2 8">Belongs to the globin family.</text>
</comment>
<proteinExistence type="inferred from homology"/>
<evidence type="ECO:0000256" key="5">
    <source>
        <dbReference type="ARBA" id="ARBA00022621"/>
    </source>
</evidence>
<dbReference type="InterPro" id="IPR009050">
    <property type="entry name" value="Globin-like_sf"/>
</dbReference>
<dbReference type="InterPro" id="IPR012292">
    <property type="entry name" value="Globin/Proto"/>
</dbReference>
<evidence type="ECO:0000256" key="6">
    <source>
        <dbReference type="ARBA" id="ARBA00022723"/>
    </source>
</evidence>
<evidence type="ECO:0000313" key="10">
    <source>
        <dbReference type="EMBL" id="AIC83982.1"/>
    </source>
</evidence>
<dbReference type="PROSITE" id="PS01033">
    <property type="entry name" value="GLOBIN"/>
    <property type="match status" value="1"/>
</dbReference>
<evidence type="ECO:0000256" key="1">
    <source>
        <dbReference type="ARBA" id="ARBA00003705"/>
    </source>
</evidence>
<dbReference type="Pfam" id="PF00042">
    <property type="entry name" value="Globin"/>
    <property type="match status" value="1"/>
</dbReference>
<name>A0A068BGR0_MYOGA</name>
<dbReference type="GO" id="GO:0005344">
    <property type="term" value="F:oxygen carrier activity"/>
    <property type="evidence" value="ECO:0007669"/>
    <property type="project" value="UniProtKB-KW"/>
</dbReference>
<keyword evidence="7" id="KW-0408">Iron</keyword>
<dbReference type="GO" id="GO:0046872">
    <property type="term" value="F:metal ion binding"/>
    <property type="evidence" value="ECO:0007669"/>
    <property type="project" value="UniProtKB-KW"/>
</dbReference>
<dbReference type="EMBL" id="KF958834">
    <property type="protein sequence ID" value="AIC83982.1"/>
    <property type="molecule type" value="Genomic_DNA"/>
</dbReference>
<dbReference type="PANTHER" id="PTHR11442">
    <property type="entry name" value="HEMOGLOBIN FAMILY MEMBER"/>
    <property type="match status" value="1"/>
</dbReference>
<dbReference type="GO" id="GO:0004601">
    <property type="term" value="F:peroxidase activity"/>
    <property type="evidence" value="ECO:0007669"/>
    <property type="project" value="TreeGrafter"/>
</dbReference>
<protein>
    <submittedName>
        <fullName evidence="10">Truncated alpha-globin HBA-T3</fullName>
    </submittedName>
</protein>
<dbReference type="GO" id="GO:0019825">
    <property type="term" value="F:oxygen binding"/>
    <property type="evidence" value="ECO:0007669"/>
    <property type="project" value="InterPro"/>
</dbReference>
<dbReference type="GO" id="GO:0031838">
    <property type="term" value="C:haptoglobin-hemoglobin complex"/>
    <property type="evidence" value="ECO:0007669"/>
    <property type="project" value="TreeGrafter"/>
</dbReference>
<feature type="domain" description="Globin" evidence="9">
    <location>
        <begin position="2"/>
        <end position="54"/>
    </location>
</feature>
<reference evidence="10" key="1">
    <citation type="journal article" date="2014" name="Heredity">
        <title>Relaxed functional constraints on triplicate ?-globin gene in the bank vole suggest a different evolutionary history from other rodents.</title>
        <authorList>
            <person name="Markova S."/>
            <person name="Searle J.B."/>
            <person name="Kotlik P."/>
        </authorList>
    </citation>
    <scope>NUCLEOTIDE SEQUENCE</scope>
</reference>
<dbReference type="PRINTS" id="PR00612">
    <property type="entry name" value="ALPHAHAEM"/>
</dbReference>
<dbReference type="GO" id="GO:0005833">
    <property type="term" value="C:hemoglobin complex"/>
    <property type="evidence" value="ECO:0007669"/>
    <property type="project" value="InterPro"/>
</dbReference>
<dbReference type="GO" id="GO:0031720">
    <property type="term" value="F:haptoglobin binding"/>
    <property type="evidence" value="ECO:0007669"/>
    <property type="project" value="TreeGrafter"/>
</dbReference>
<evidence type="ECO:0000256" key="4">
    <source>
        <dbReference type="ARBA" id="ARBA00022617"/>
    </source>
</evidence>
<evidence type="ECO:0000256" key="3">
    <source>
        <dbReference type="ARBA" id="ARBA00022448"/>
    </source>
</evidence>
<dbReference type="InterPro" id="IPR002338">
    <property type="entry name" value="Hemoglobin_a-typ"/>
</dbReference>
<keyword evidence="6" id="KW-0479">Metal-binding</keyword>
<dbReference type="Gene3D" id="1.10.490.10">
    <property type="entry name" value="Globins"/>
    <property type="match status" value="1"/>
</dbReference>
<sequence length="54" mass="6058">MVLSEEDKSNIRTTWSKISGDAAEYGAEALERMFLAYPTTKTYFPHFDVSHGSA</sequence>
<dbReference type="PANTHER" id="PTHR11442:SF48">
    <property type="entry name" value="HEMOGLOBIN SUBUNIT ALPHA"/>
    <property type="match status" value="1"/>
</dbReference>
<dbReference type="GO" id="GO:0072562">
    <property type="term" value="C:blood microparticle"/>
    <property type="evidence" value="ECO:0007669"/>
    <property type="project" value="TreeGrafter"/>
</dbReference>
<comment type="function">
    <text evidence="1">Involved in oxygen transport from the lung to the various peripheral tissues.</text>
</comment>
<dbReference type="GO" id="GO:0043177">
    <property type="term" value="F:organic acid binding"/>
    <property type="evidence" value="ECO:0007669"/>
    <property type="project" value="TreeGrafter"/>
</dbReference>
<evidence type="ECO:0000259" key="9">
    <source>
        <dbReference type="PROSITE" id="PS01033"/>
    </source>
</evidence>
<keyword evidence="3 8" id="KW-0813">Transport</keyword>
<dbReference type="SUPFAM" id="SSF46458">
    <property type="entry name" value="Globin-like"/>
    <property type="match status" value="1"/>
</dbReference>
<evidence type="ECO:0000256" key="2">
    <source>
        <dbReference type="ARBA" id="ARBA00008705"/>
    </source>
</evidence>
<dbReference type="GO" id="GO:0042744">
    <property type="term" value="P:hydrogen peroxide catabolic process"/>
    <property type="evidence" value="ECO:0007669"/>
    <property type="project" value="TreeGrafter"/>
</dbReference>
<accession>A0A068BGR0</accession>
<dbReference type="InterPro" id="IPR000971">
    <property type="entry name" value="Globin"/>
</dbReference>
<dbReference type="AlphaFoldDB" id="A0A068BGR0"/>